<dbReference type="Proteomes" id="UP000016662">
    <property type="component" value="Unassembled WGS sequence"/>
</dbReference>
<evidence type="ECO:0000313" key="3">
    <source>
        <dbReference type="Proteomes" id="UP000016662"/>
    </source>
</evidence>
<protein>
    <submittedName>
        <fullName evidence="2">Uncharacterized protein</fullName>
    </submittedName>
</protein>
<gene>
    <name evidence="2" type="ORF">RUMCAL_03518</name>
</gene>
<accession>U2K381</accession>
<comment type="caution">
    <text evidence="2">The sequence shown here is derived from an EMBL/GenBank/DDBJ whole genome shotgun (WGS) entry which is preliminary data.</text>
</comment>
<proteinExistence type="predicted"/>
<dbReference type="EMBL" id="AWVF01000480">
    <property type="protein sequence ID" value="ERJ86550.1"/>
    <property type="molecule type" value="Genomic_DNA"/>
</dbReference>
<dbReference type="STRING" id="411473.RUMCAL_03518"/>
<evidence type="ECO:0000256" key="1">
    <source>
        <dbReference type="SAM" id="MobiDB-lite"/>
    </source>
</evidence>
<dbReference type="AlphaFoldDB" id="U2K381"/>
<organism evidence="2 3">
    <name type="scientific">Ruminococcus callidus ATCC 27760</name>
    <dbReference type="NCBI Taxonomy" id="411473"/>
    <lineage>
        <taxon>Bacteria</taxon>
        <taxon>Bacillati</taxon>
        <taxon>Bacillota</taxon>
        <taxon>Clostridia</taxon>
        <taxon>Eubacteriales</taxon>
        <taxon>Oscillospiraceae</taxon>
        <taxon>Ruminococcus</taxon>
    </lineage>
</organism>
<feature type="compositionally biased region" description="Gly residues" evidence="1">
    <location>
        <begin position="46"/>
        <end position="59"/>
    </location>
</feature>
<keyword evidence="3" id="KW-1185">Reference proteome</keyword>
<dbReference type="HOGENOM" id="CLU_2957900_0_0_9"/>
<feature type="region of interest" description="Disordered" evidence="1">
    <location>
        <begin position="23"/>
        <end position="59"/>
    </location>
</feature>
<sequence>MWNLLLGVKDLCSNPSVSLRLPAQHKARPAGAFSGEPDRKKASLEKGGGPSIDGGGILL</sequence>
<evidence type="ECO:0000313" key="2">
    <source>
        <dbReference type="EMBL" id="ERJ86550.1"/>
    </source>
</evidence>
<name>U2K381_9FIRM</name>
<reference evidence="2 3" key="1">
    <citation type="submission" date="2013-07" db="EMBL/GenBank/DDBJ databases">
        <authorList>
            <person name="Weinstock G."/>
            <person name="Sodergren E."/>
            <person name="Wylie T."/>
            <person name="Fulton L."/>
            <person name="Fulton R."/>
            <person name="Fronick C."/>
            <person name="O'Laughlin M."/>
            <person name="Godfrey J."/>
            <person name="Miner T."/>
            <person name="Herter B."/>
            <person name="Appelbaum E."/>
            <person name="Cordes M."/>
            <person name="Lek S."/>
            <person name="Wollam A."/>
            <person name="Pepin K.H."/>
            <person name="Palsikar V.B."/>
            <person name="Mitreva M."/>
            <person name="Wilson R.K."/>
        </authorList>
    </citation>
    <scope>NUCLEOTIDE SEQUENCE [LARGE SCALE GENOMIC DNA]</scope>
    <source>
        <strain evidence="2 3">ATCC 27760</strain>
    </source>
</reference>